<feature type="transmembrane region" description="Helical" evidence="1">
    <location>
        <begin position="73"/>
        <end position="90"/>
    </location>
</feature>
<accession>A0A382BPK8</accession>
<feature type="transmembrane region" description="Helical" evidence="1">
    <location>
        <begin position="96"/>
        <end position="115"/>
    </location>
</feature>
<dbReference type="GO" id="GO:0005886">
    <property type="term" value="C:plasma membrane"/>
    <property type="evidence" value="ECO:0007669"/>
    <property type="project" value="TreeGrafter"/>
</dbReference>
<keyword evidence="1" id="KW-0812">Transmembrane</keyword>
<proteinExistence type="predicted"/>
<evidence type="ECO:0008006" key="3">
    <source>
        <dbReference type="Google" id="ProtNLM"/>
    </source>
</evidence>
<dbReference type="EMBL" id="UINC01030771">
    <property type="protein sequence ID" value="SVB15705.1"/>
    <property type="molecule type" value="Genomic_DNA"/>
</dbReference>
<protein>
    <recommendedName>
        <fullName evidence="3">Inner membrane protein YbaN</fullName>
    </recommendedName>
</protein>
<dbReference type="PIRSF" id="PIRSF016789">
    <property type="entry name" value="DUF454"/>
    <property type="match status" value="1"/>
</dbReference>
<feature type="transmembrane region" description="Helical" evidence="1">
    <location>
        <begin position="6"/>
        <end position="39"/>
    </location>
</feature>
<dbReference type="PANTHER" id="PTHR35813">
    <property type="entry name" value="INNER MEMBRANE PROTEIN YBAN"/>
    <property type="match status" value="1"/>
</dbReference>
<dbReference type="Pfam" id="PF04304">
    <property type="entry name" value="DUF454"/>
    <property type="match status" value="1"/>
</dbReference>
<sequence length="124" mass="14087">MKRIILISLGWLCVGLGFVGVFVPGIPTTIFLIIALWAFTKSSEKLRHWLLNHKRFGPILNNWQEHKVVPRRAKILMVVLMSLAVILFYYSLQSLILTIGLIIILVSVAIYVISLPSKIPENSY</sequence>
<name>A0A382BPK8_9ZZZZ</name>
<dbReference type="InterPro" id="IPR007401">
    <property type="entry name" value="DUF454"/>
</dbReference>
<keyword evidence="1" id="KW-1133">Transmembrane helix</keyword>
<gene>
    <name evidence="2" type="ORF">METZ01_LOCUS168559</name>
</gene>
<dbReference type="AlphaFoldDB" id="A0A382BPK8"/>
<dbReference type="PANTHER" id="PTHR35813:SF1">
    <property type="entry name" value="INNER MEMBRANE PROTEIN YBAN"/>
    <property type="match status" value="1"/>
</dbReference>
<evidence type="ECO:0000256" key="1">
    <source>
        <dbReference type="SAM" id="Phobius"/>
    </source>
</evidence>
<reference evidence="2" key="1">
    <citation type="submission" date="2018-05" db="EMBL/GenBank/DDBJ databases">
        <authorList>
            <person name="Lanie J.A."/>
            <person name="Ng W.-L."/>
            <person name="Kazmierczak K.M."/>
            <person name="Andrzejewski T.M."/>
            <person name="Davidsen T.M."/>
            <person name="Wayne K.J."/>
            <person name="Tettelin H."/>
            <person name="Glass J.I."/>
            <person name="Rusch D."/>
            <person name="Podicherti R."/>
            <person name="Tsui H.-C.T."/>
            <person name="Winkler M.E."/>
        </authorList>
    </citation>
    <scope>NUCLEOTIDE SEQUENCE</scope>
</reference>
<evidence type="ECO:0000313" key="2">
    <source>
        <dbReference type="EMBL" id="SVB15705.1"/>
    </source>
</evidence>
<keyword evidence="1" id="KW-0472">Membrane</keyword>
<organism evidence="2">
    <name type="scientific">marine metagenome</name>
    <dbReference type="NCBI Taxonomy" id="408172"/>
    <lineage>
        <taxon>unclassified sequences</taxon>
        <taxon>metagenomes</taxon>
        <taxon>ecological metagenomes</taxon>
    </lineage>
</organism>